<dbReference type="GO" id="GO:0043024">
    <property type="term" value="F:ribosomal small subunit binding"/>
    <property type="evidence" value="ECO:0007669"/>
    <property type="project" value="TreeGrafter"/>
</dbReference>
<dbReference type="Gene3D" id="3.30.300.20">
    <property type="match status" value="1"/>
</dbReference>
<evidence type="ECO:0000313" key="4">
    <source>
        <dbReference type="Proteomes" id="UP000254575"/>
    </source>
</evidence>
<evidence type="ECO:0000256" key="1">
    <source>
        <dbReference type="ARBA" id="ARBA00022517"/>
    </source>
</evidence>
<keyword evidence="2" id="KW-0963">Cytoplasm</keyword>
<dbReference type="PANTHER" id="PTHR33515">
    <property type="entry name" value="RIBOSOME-BINDING FACTOR A, CHLOROPLASTIC-RELATED"/>
    <property type="match status" value="1"/>
</dbReference>
<dbReference type="Pfam" id="PF02033">
    <property type="entry name" value="RBFA"/>
    <property type="match status" value="1"/>
</dbReference>
<dbReference type="RefSeq" id="WP_115218432.1">
    <property type="nucleotide sequence ID" value="NZ_UHIA01000004.1"/>
</dbReference>
<dbReference type="EMBL" id="UHIA01000004">
    <property type="protein sequence ID" value="SUO96818.1"/>
    <property type="molecule type" value="Genomic_DNA"/>
</dbReference>
<dbReference type="InterPro" id="IPR000238">
    <property type="entry name" value="RbfA"/>
</dbReference>
<dbReference type="SUPFAM" id="SSF89919">
    <property type="entry name" value="Ribosome-binding factor A, RbfA"/>
    <property type="match status" value="1"/>
</dbReference>
<protein>
    <recommendedName>
        <fullName evidence="2">Ribosome-binding factor A</fullName>
    </recommendedName>
</protein>
<evidence type="ECO:0000313" key="3">
    <source>
        <dbReference type="EMBL" id="SUO96818.1"/>
    </source>
</evidence>
<dbReference type="InterPro" id="IPR020053">
    <property type="entry name" value="Ribosome-bd_factorA_CS"/>
</dbReference>
<dbReference type="InterPro" id="IPR015946">
    <property type="entry name" value="KH_dom-like_a/b"/>
</dbReference>
<keyword evidence="4" id="KW-1185">Reference proteome</keyword>
<gene>
    <name evidence="2 3" type="primary">rbfA</name>
    <name evidence="3" type="ORF">NCTC10717_01191</name>
</gene>
<dbReference type="PROSITE" id="PS01319">
    <property type="entry name" value="RBFA"/>
    <property type="match status" value="1"/>
</dbReference>
<sequence length="129" mass="14793">MRKGIDRTRRIGEQMRRDLAQAVGEILDHPHASMLSFTGVNVTRDLSYAKVYVTHVLDNPLEREELVKALNKHAGQFRHYLAKCLSIRKVPELTFVYDQSVEYGARMEHLLGDLVKDLPAEDESEEDEA</sequence>
<organism evidence="3 4">
    <name type="scientific">Suttonella indologenes</name>
    <dbReference type="NCBI Taxonomy" id="13276"/>
    <lineage>
        <taxon>Bacteria</taxon>
        <taxon>Pseudomonadati</taxon>
        <taxon>Pseudomonadota</taxon>
        <taxon>Gammaproteobacteria</taxon>
        <taxon>Cardiobacteriales</taxon>
        <taxon>Cardiobacteriaceae</taxon>
        <taxon>Suttonella</taxon>
    </lineage>
</organism>
<keyword evidence="1 2" id="KW-0690">Ribosome biogenesis</keyword>
<dbReference type="PANTHER" id="PTHR33515:SF1">
    <property type="entry name" value="RIBOSOME-BINDING FACTOR A, CHLOROPLASTIC-RELATED"/>
    <property type="match status" value="1"/>
</dbReference>
<dbReference type="HAMAP" id="MF_00003">
    <property type="entry name" value="RbfA"/>
    <property type="match status" value="1"/>
</dbReference>
<dbReference type="GO" id="GO:0005829">
    <property type="term" value="C:cytosol"/>
    <property type="evidence" value="ECO:0007669"/>
    <property type="project" value="TreeGrafter"/>
</dbReference>
<comment type="similarity">
    <text evidence="2">Belongs to the RbfA family.</text>
</comment>
<proteinExistence type="inferred from homology"/>
<comment type="subcellular location">
    <subcellularLocation>
        <location evidence="2">Cytoplasm</location>
    </subcellularLocation>
</comment>
<dbReference type="GO" id="GO:0030490">
    <property type="term" value="P:maturation of SSU-rRNA"/>
    <property type="evidence" value="ECO:0007669"/>
    <property type="project" value="UniProtKB-UniRule"/>
</dbReference>
<comment type="function">
    <text evidence="2">One of several proteins that assist in the late maturation steps of the functional core of the 30S ribosomal subunit. Associates with free 30S ribosomal subunits (but not with 30S subunits that are part of 70S ribosomes or polysomes). Required for efficient processing of 16S rRNA. May interact with the 5'-terminal helix region of 16S rRNA.</text>
</comment>
<reference evidence="3 4" key="1">
    <citation type="submission" date="2018-06" db="EMBL/GenBank/DDBJ databases">
        <authorList>
            <consortium name="Pathogen Informatics"/>
            <person name="Doyle S."/>
        </authorList>
    </citation>
    <scope>NUCLEOTIDE SEQUENCE [LARGE SCALE GENOMIC DNA]</scope>
    <source>
        <strain evidence="3 4">NCTC10717</strain>
    </source>
</reference>
<accession>A0A380MX04</accession>
<evidence type="ECO:0000256" key="2">
    <source>
        <dbReference type="HAMAP-Rule" id="MF_00003"/>
    </source>
</evidence>
<dbReference type="NCBIfam" id="TIGR00082">
    <property type="entry name" value="rbfA"/>
    <property type="match status" value="1"/>
</dbReference>
<comment type="subunit">
    <text evidence="2">Monomer. Binds 30S ribosomal subunits, but not 50S ribosomal subunits or 70S ribosomes.</text>
</comment>
<dbReference type="AlphaFoldDB" id="A0A380MX04"/>
<dbReference type="OrthoDB" id="307788at2"/>
<name>A0A380MX04_9GAMM</name>
<dbReference type="Proteomes" id="UP000254575">
    <property type="component" value="Unassembled WGS sequence"/>
</dbReference>
<dbReference type="InterPro" id="IPR023799">
    <property type="entry name" value="RbfA_dom_sf"/>
</dbReference>